<accession>A0A838BDX5</accession>
<dbReference type="PROSITE" id="PS00059">
    <property type="entry name" value="ADH_ZINC"/>
    <property type="match status" value="1"/>
</dbReference>
<keyword evidence="6" id="KW-0560">Oxidoreductase</keyword>
<dbReference type="SUPFAM" id="SSF50129">
    <property type="entry name" value="GroES-like"/>
    <property type="match status" value="1"/>
</dbReference>
<dbReference type="PANTHER" id="PTHR42940:SF8">
    <property type="entry name" value="VACUOLAR PROTEIN SORTING-ASSOCIATED PROTEIN 11"/>
    <property type="match status" value="1"/>
</dbReference>
<dbReference type="RefSeq" id="WP_181061054.1">
    <property type="nucleotide sequence ID" value="NZ_JACDTY010000019.1"/>
</dbReference>
<sequence length="345" mass="36397">MSESMLAAVLESAGQPLRIMAVPRPEPGPGEILVRLEASGICHTDVHVWQGHVRPASGQSTSILGHEGVGRVVQLGAGVTNWRLGERAGVAWLHDTCGDCDECHAEMESFCQHQRAHGFNVAGTFAEYVVADARFAARLPEEGDAAELAPLMCAGLTAFGAVQRAGIKAGEICAIFGCGGLGLYAIQIAQRLGAVVVAIDTDAAKLRVAASLGAEHTLLASPGLANNWPANLRAHVCINFAPTPASWDAMVAAIRPRGRIIAAAMVSQPVPLSQEWLTASGVWITGTSVGTRAQMRELIQLHEARPFEAQVQRVTLAEATSALERLKAGSAEGRQAIVFGVDNRR</sequence>
<dbReference type="EMBL" id="JACDTY010000019">
    <property type="protein sequence ID" value="MBA1144101.1"/>
    <property type="molecule type" value="Genomic_DNA"/>
</dbReference>
<organism evidence="9 10">
    <name type="scientific">Mesorhizobium neociceri</name>
    <dbReference type="NCBI Taxonomy" id="1307853"/>
    <lineage>
        <taxon>Bacteria</taxon>
        <taxon>Pseudomonadati</taxon>
        <taxon>Pseudomonadota</taxon>
        <taxon>Alphaproteobacteria</taxon>
        <taxon>Hyphomicrobiales</taxon>
        <taxon>Phyllobacteriaceae</taxon>
        <taxon>Mesorhizobium</taxon>
    </lineage>
</organism>
<evidence type="ECO:0000313" key="9">
    <source>
        <dbReference type="EMBL" id="MBA1144101.1"/>
    </source>
</evidence>
<evidence type="ECO:0000256" key="6">
    <source>
        <dbReference type="ARBA" id="ARBA00023002"/>
    </source>
</evidence>
<evidence type="ECO:0000256" key="5">
    <source>
        <dbReference type="ARBA" id="ARBA00022833"/>
    </source>
</evidence>
<comment type="similarity">
    <text evidence="2 7">Belongs to the zinc-containing alcohol dehydrogenase family.</text>
</comment>
<dbReference type="InterPro" id="IPR011032">
    <property type="entry name" value="GroES-like_sf"/>
</dbReference>
<dbReference type="AlphaFoldDB" id="A0A838BDX5"/>
<keyword evidence="10" id="KW-1185">Reference proteome</keyword>
<proteinExistence type="inferred from homology"/>
<dbReference type="EC" id="1.1.1.1" evidence="3"/>
<comment type="caution">
    <text evidence="9">The sequence shown here is derived from an EMBL/GenBank/DDBJ whole genome shotgun (WGS) entry which is preliminary data.</text>
</comment>
<feature type="domain" description="Enoyl reductase (ER)" evidence="8">
    <location>
        <begin position="14"/>
        <end position="337"/>
    </location>
</feature>
<dbReference type="SMART" id="SM00829">
    <property type="entry name" value="PKS_ER"/>
    <property type="match status" value="1"/>
</dbReference>
<evidence type="ECO:0000256" key="1">
    <source>
        <dbReference type="ARBA" id="ARBA00001947"/>
    </source>
</evidence>
<reference evidence="9 10" key="1">
    <citation type="submission" date="2020-07" db="EMBL/GenBank/DDBJ databases">
        <title>Definition of the novel symbiovar canariense within Mesorhizobium novociceri, a new species of genus Mesorhizobium nodulating Cicer canariense in the Caldera de Taburiente National Park (La Palma, Canary Islands).</title>
        <authorList>
            <person name="Leon-Barrios M."/>
            <person name="Perez-Yepez J."/>
            <person name="Flores-Felix J.D."/>
            <person name="Ramirez-Baena M.H."/>
            <person name="Pulido-Suarez L."/>
            <person name="Igual J.M."/>
            <person name="Velazquez E."/>
            <person name="Peix A."/>
        </authorList>
    </citation>
    <scope>NUCLEOTIDE SEQUENCE [LARGE SCALE GENOMIC DNA]</scope>
    <source>
        <strain evidence="9 10">CCANP35</strain>
    </source>
</reference>
<evidence type="ECO:0000256" key="7">
    <source>
        <dbReference type="RuleBase" id="RU361277"/>
    </source>
</evidence>
<keyword evidence="5 7" id="KW-0862">Zinc</keyword>
<dbReference type="GO" id="GO:0008270">
    <property type="term" value="F:zinc ion binding"/>
    <property type="evidence" value="ECO:0007669"/>
    <property type="project" value="InterPro"/>
</dbReference>
<protein>
    <recommendedName>
        <fullName evidence="3">alcohol dehydrogenase</fullName>
        <ecNumber evidence="3">1.1.1.1</ecNumber>
    </recommendedName>
</protein>
<dbReference type="Proteomes" id="UP000558284">
    <property type="component" value="Unassembled WGS sequence"/>
</dbReference>
<dbReference type="GO" id="GO:0004022">
    <property type="term" value="F:alcohol dehydrogenase (NAD+) activity"/>
    <property type="evidence" value="ECO:0007669"/>
    <property type="project" value="UniProtKB-EC"/>
</dbReference>
<dbReference type="InterPro" id="IPR013149">
    <property type="entry name" value="ADH-like_C"/>
</dbReference>
<evidence type="ECO:0000259" key="8">
    <source>
        <dbReference type="SMART" id="SM00829"/>
    </source>
</evidence>
<evidence type="ECO:0000256" key="4">
    <source>
        <dbReference type="ARBA" id="ARBA00022723"/>
    </source>
</evidence>
<comment type="cofactor">
    <cofactor evidence="1 7">
        <name>Zn(2+)</name>
        <dbReference type="ChEBI" id="CHEBI:29105"/>
    </cofactor>
</comment>
<evidence type="ECO:0000313" key="10">
    <source>
        <dbReference type="Proteomes" id="UP000558284"/>
    </source>
</evidence>
<dbReference type="Pfam" id="PF08240">
    <property type="entry name" value="ADH_N"/>
    <property type="match status" value="1"/>
</dbReference>
<dbReference type="InterPro" id="IPR020843">
    <property type="entry name" value="ER"/>
</dbReference>
<dbReference type="SUPFAM" id="SSF51735">
    <property type="entry name" value="NAD(P)-binding Rossmann-fold domains"/>
    <property type="match status" value="1"/>
</dbReference>
<dbReference type="Gene3D" id="3.90.180.10">
    <property type="entry name" value="Medium-chain alcohol dehydrogenases, catalytic domain"/>
    <property type="match status" value="1"/>
</dbReference>
<evidence type="ECO:0000256" key="3">
    <source>
        <dbReference type="ARBA" id="ARBA00013190"/>
    </source>
</evidence>
<gene>
    <name evidence="9" type="ORF">H0241_28225</name>
</gene>
<dbReference type="InterPro" id="IPR002328">
    <property type="entry name" value="ADH_Zn_CS"/>
</dbReference>
<dbReference type="InterPro" id="IPR013154">
    <property type="entry name" value="ADH-like_N"/>
</dbReference>
<evidence type="ECO:0000256" key="2">
    <source>
        <dbReference type="ARBA" id="ARBA00008072"/>
    </source>
</evidence>
<keyword evidence="4 7" id="KW-0479">Metal-binding</keyword>
<dbReference type="InterPro" id="IPR036291">
    <property type="entry name" value="NAD(P)-bd_dom_sf"/>
</dbReference>
<dbReference type="Gene3D" id="3.40.50.720">
    <property type="entry name" value="NAD(P)-binding Rossmann-like Domain"/>
    <property type="match status" value="1"/>
</dbReference>
<dbReference type="PANTHER" id="PTHR42940">
    <property type="entry name" value="ALCOHOL DEHYDROGENASE 1-RELATED"/>
    <property type="match status" value="1"/>
</dbReference>
<dbReference type="Pfam" id="PF00107">
    <property type="entry name" value="ADH_zinc_N"/>
    <property type="match status" value="1"/>
</dbReference>
<name>A0A838BDX5_9HYPH</name>